<comment type="similarity">
    <text evidence="2">Belongs to the diacylglycerol/lipid kinase family.</text>
</comment>
<dbReference type="Gene3D" id="2.60.200.40">
    <property type="match status" value="1"/>
</dbReference>
<dbReference type="GO" id="GO:0005524">
    <property type="term" value="F:ATP binding"/>
    <property type="evidence" value="ECO:0007669"/>
    <property type="project" value="UniProtKB-KW"/>
</dbReference>
<keyword evidence="6" id="KW-0067">ATP-binding</keyword>
<dbReference type="PROSITE" id="PS50146">
    <property type="entry name" value="DAGK"/>
    <property type="match status" value="1"/>
</dbReference>
<dbReference type="SUPFAM" id="SSF111331">
    <property type="entry name" value="NAD kinase/diacylglycerol kinase-like"/>
    <property type="match status" value="1"/>
</dbReference>
<keyword evidence="4" id="KW-0547">Nucleotide-binding</keyword>
<dbReference type="AlphaFoldDB" id="A0AB38XNI9"/>
<keyword evidence="7" id="KW-0594">Phospholipid biosynthesis</keyword>
<evidence type="ECO:0000259" key="10">
    <source>
        <dbReference type="PROSITE" id="PS50146"/>
    </source>
</evidence>
<sequence>MSVVALIVAILALVVAGLALFVASAAHTRATQLETRLSAASRDSSKAKDGTPSKKPWVIVNPARVDDIAGFEETVGECAFEAGWEKPHFVQTQLDVSAAVQAREAVEGGAGVVLVAGGDGTVRAVAAGLAHTGVPMAILPAGTGNLMARNMEVPLDSLQEAASIAFTGRTHNVDLGWLRTEHHPTAVTEPVKNPDVPRHDSDVPTAEGEVLATFIEDGPRPRKDEYAFLVMAGVGFDADVMATTKSELKQKIGWFAYVLSGLRHAAKPTMDVELKLGKHGLTKKVSATTVLFANCGVLTANVVLLPDARPDDGWLDVARLDARMGPIGWLELGWRLLLQGLGIRPKMASFTSDLDARRARQAELRVQRPRYVEVDGDAIGMATQVWVRTDRAAVKIRAL</sequence>
<reference evidence="11" key="1">
    <citation type="submission" date="2023-01" db="EMBL/GenBank/DDBJ databases">
        <title>Comparative Genomic Analysis of the Clinically-Derived Winkia Strain NY0527 Provides Evidence into the Taxonomic Reassignment of Winkia neuii and Characterizes Their Virulence Traits.</title>
        <authorList>
            <person name="Cai X."/>
            <person name="Peng Y."/>
            <person name="Li M."/>
            <person name="Qiu Y."/>
            <person name="Wang Y."/>
            <person name="Xu L."/>
            <person name="Hou Q."/>
        </authorList>
    </citation>
    <scope>NUCLEOTIDE SEQUENCE</scope>
    <source>
        <strain evidence="11">NY0527</strain>
    </source>
</reference>
<organism evidence="11 12">
    <name type="scientific">Winkia neuii subsp. anitrata</name>
    <dbReference type="NCBI Taxonomy" id="29318"/>
    <lineage>
        <taxon>Bacteria</taxon>
        <taxon>Bacillati</taxon>
        <taxon>Actinomycetota</taxon>
        <taxon>Actinomycetes</taxon>
        <taxon>Actinomycetales</taxon>
        <taxon>Actinomycetaceae</taxon>
        <taxon>Winkia</taxon>
    </lineage>
</organism>
<evidence type="ECO:0000256" key="9">
    <source>
        <dbReference type="SAM" id="MobiDB-lite"/>
    </source>
</evidence>
<evidence type="ECO:0000256" key="6">
    <source>
        <dbReference type="ARBA" id="ARBA00022840"/>
    </source>
</evidence>
<dbReference type="InterPro" id="IPR016064">
    <property type="entry name" value="NAD/diacylglycerol_kinase_sf"/>
</dbReference>
<evidence type="ECO:0000256" key="5">
    <source>
        <dbReference type="ARBA" id="ARBA00022777"/>
    </source>
</evidence>
<dbReference type="GO" id="GO:0016301">
    <property type="term" value="F:kinase activity"/>
    <property type="evidence" value="ECO:0007669"/>
    <property type="project" value="UniProtKB-KW"/>
</dbReference>
<dbReference type="InterPro" id="IPR017438">
    <property type="entry name" value="ATP-NAD_kinase_N"/>
</dbReference>
<evidence type="ECO:0000256" key="2">
    <source>
        <dbReference type="ARBA" id="ARBA00005983"/>
    </source>
</evidence>
<keyword evidence="8" id="KW-1208">Phospholipid metabolism</keyword>
<keyword evidence="3" id="KW-0808">Transferase</keyword>
<feature type="domain" description="DAGKc" evidence="10">
    <location>
        <begin position="51"/>
        <end position="182"/>
    </location>
</feature>
<keyword evidence="7" id="KW-0444">Lipid biosynthesis</keyword>
<keyword evidence="7" id="KW-0443">Lipid metabolism</keyword>
<dbReference type="PANTHER" id="PTHR12358">
    <property type="entry name" value="SPHINGOSINE KINASE"/>
    <property type="match status" value="1"/>
</dbReference>
<dbReference type="Proteomes" id="UP001211044">
    <property type="component" value="Chromosome"/>
</dbReference>
<dbReference type="Gene3D" id="3.40.50.10330">
    <property type="entry name" value="Probable inorganic polyphosphate/atp-NAD kinase, domain 1"/>
    <property type="match status" value="1"/>
</dbReference>
<dbReference type="Pfam" id="PF19279">
    <property type="entry name" value="YegS_C"/>
    <property type="match status" value="1"/>
</dbReference>
<protein>
    <submittedName>
        <fullName evidence="11">Diacylglycerol kinase family protein</fullName>
    </submittedName>
</protein>
<feature type="region of interest" description="Disordered" evidence="9">
    <location>
        <begin position="35"/>
        <end position="55"/>
    </location>
</feature>
<dbReference type="Pfam" id="PF00781">
    <property type="entry name" value="DAGK_cat"/>
    <property type="match status" value="1"/>
</dbReference>
<dbReference type="EMBL" id="CP116394">
    <property type="protein sequence ID" value="WCE45815.1"/>
    <property type="molecule type" value="Genomic_DNA"/>
</dbReference>
<dbReference type="InterPro" id="IPR001206">
    <property type="entry name" value="Diacylglycerol_kinase_cat_dom"/>
</dbReference>
<dbReference type="InterPro" id="IPR045540">
    <property type="entry name" value="YegS/DAGK_C"/>
</dbReference>
<evidence type="ECO:0000313" key="11">
    <source>
        <dbReference type="EMBL" id="WCE45815.1"/>
    </source>
</evidence>
<evidence type="ECO:0000256" key="7">
    <source>
        <dbReference type="ARBA" id="ARBA00023209"/>
    </source>
</evidence>
<dbReference type="PANTHER" id="PTHR12358:SF54">
    <property type="entry name" value="SPHINGOSINE KINASE RELATED PROTEIN"/>
    <property type="match status" value="1"/>
</dbReference>
<dbReference type="InterPro" id="IPR050187">
    <property type="entry name" value="Lipid_Phosphate_FormReg"/>
</dbReference>
<evidence type="ECO:0000256" key="8">
    <source>
        <dbReference type="ARBA" id="ARBA00023264"/>
    </source>
</evidence>
<evidence type="ECO:0000313" key="12">
    <source>
        <dbReference type="Proteomes" id="UP001211044"/>
    </source>
</evidence>
<keyword evidence="5 11" id="KW-0418">Kinase</keyword>
<evidence type="ECO:0000256" key="4">
    <source>
        <dbReference type="ARBA" id="ARBA00022741"/>
    </source>
</evidence>
<dbReference type="GO" id="GO:0008654">
    <property type="term" value="P:phospholipid biosynthetic process"/>
    <property type="evidence" value="ECO:0007669"/>
    <property type="project" value="UniProtKB-KW"/>
</dbReference>
<gene>
    <name evidence="11" type="ORF">PIG85_09240</name>
</gene>
<feature type="compositionally biased region" description="Basic and acidic residues" evidence="9">
    <location>
        <begin position="43"/>
        <end position="52"/>
    </location>
</feature>
<evidence type="ECO:0000256" key="1">
    <source>
        <dbReference type="ARBA" id="ARBA00001946"/>
    </source>
</evidence>
<evidence type="ECO:0000256" key="3">
    <source>
        <dbReference type="ARBA" id="ARBA00022679"/>
    </source>
</evidence>
<accession>A0AB38XNI9</accession>
<dbReference type="RefSeq" id="WP_004808337.1">
    <property type="nucleotide sequence ID" value="NZ_CP116394.1"/>
</dbReference>
<comment type="cofactor">
    <cofactor evidence="1">
        <name>Mg(2+)</name>
        <dbReference type="ChEBI" id="CHEBI:18420"/>
    </cofactor>
</comment>
<proteinExistence type="inferred from homology"/>
<dbReference type="KEGG" id="wne:PIG85_09240"/>
<name>A0AB38XNI9_9ACTO</name>